<sequence length="47" mass="5495">MLTGRHRSLEVEGRKLYNFIDRYPVGLIFLGDQFLTNFYSSIKASKI</sequence>
<dbReference type="HOGENOM" id="CLU_3170191_0_0_3"/>
<dbReference type="Proteomes" id="UP000034103">
    <property type="component" value="Chromosome"/>
</dbReference>
<reference evidence="1 2" key="1">
    <citation type="journal article" date="2015" name="Genome Announc.">
        <title>Complete Genome Sequence of Microcystis aeruginosa NIES-2549, a Bloom-Forming Cyanobacterium from Lake Kasumigaura, Japan.</title>
        <authorList>
            <person name="Yamaguchi H."/>
            <person name="Suzuki S."/>
            <person name="Tanabe Y."/>
            <person name="Osana Y."/>
            <person name="Shimura Y."/>
            <person name="Ishida K."/>
            <person name="Kawachi M."/>
        </authorList>
    </citation>
    <scope>NUCLEOTIDE SEQUENCE [LARGE SCALE GENOMIC DNA]</scope>
    <source>
        <strain evidence="1 2">NIES-2549</strain>
    </source>
</reference>
<name>A0A0F6U1S6_MICAE</name>
<evidence type="ECO:0000313" key="1">
    <source>
        <dbReference type="EMBL" id="AKE63041.1"/>
    </source>
</evidence>
<accession>A0A0F6U1S6</accession>
<dbReference type="EMBL" id="CP011304">
    <property type="protein sequence ID" value="AKE63041.1"/>
    <property type="molecule type" value="Genomic_DNA"/>
</dbReference>
<organism evidence="1 2">
    <name type="scientific">Microcystis aeruginosa NIES-2549</name>
    <dbReference type="NCBI Taxonomy" id="1641812"/>
    <lineage>
        <taxon>Bacteria</taxon>
        <taxon>Bacillati</taxon>
        <taxon>Cyanobacteriota</taxon>
        <taxon>Cyanophyceae</taxon>
        <taxon>Oscillatoriophycideae</taxon>
        <taxon>Chroococcales</taxon>
        <taxon>Microcystaceae</taxon>
        <taxon>Microcystis</taxon>
    </lineage>
</organism>
<gene>
    <name evidence="1" type="ORF">MYAER_0681</name>
</gene>
<proteinExistence type="predicted"/>
<dbReference type="AlphaFoldDB" id="A0A0F6U1S6"/>
<evidence type="ECO:0000313" key="2">
    <source>
        <dbReference type="Proteomes" id="UP000034103"/>
    </source>
</evidence>
<protein>
    <submittedName>
        <fullName evidence="1">Uncharacterized protein</fullName>
    </submittedName>
</protein>